<gene>
    <name evidence="3" type="ORF">BD410DRAFT_790353</name>
</gene>
<accession>A0A4Y7Q0Q5</accession>
<keyword evidence="2" id="KW-1133">Transmembrane helix</keyword>
<evidence type="ECO:0000256" key="2">
    <source>
        <dbReference type="SAM" id="Phobius"/>
    </source>
</evidence>
<reference evidence="3 4" key="1">
    <citation type="submission" date="2018-06" db="EMBL/GenBank/DDBJ databases">
        <title>A transcriptomic atlas of mushroom development highlights an independent origin of complex multicellularity.</title>
        <authorList>
            <consortium name="DOE Joint Genome Institute"/>
            <person name="Krizsan K."/>
            <person name="Almasi E."/>
            <person name="Merenyi Z."/>
            <person name="Sahu N."/>
            <person name="Viragh M."/>
            <person name="Koszo T."/>
            <person name="Mondo S."/>
            <person name="Kiss B."/>
            <person name="Balint B."/>
            <person name="Kues U."/>
            <person name="Barry K."/>
            <person name="Hegedus J.C."/>
            <person name="Henrissat B."/>
            <person name="Johnson J."/>
            <person name="Lipzen A."/>
            <person name="Ohm R."/>
            <person name="Nagy I."/>
            <person name="Pangilinan J."/>
            <person name="Yan J."/>
            <person name="Xiong Y."/>
            <person name="Grigoriev I.V."/>
            <person name="Hibbett D.S."/>
            <person name="Nagy L.G."/>
        </authorList>
    </citation>
    <scope>NUCLEOTIDE SEQUENCE [LARGE SCALE GENOMIC DNA]</scope>
    <source>
        <strain evidence="3 4">SZMC22713</strain>
    </source>
</reference>
<keyword evidence="2" id="KW-0472">Membrane</keyword>
<organism evidence="3 4">
    <name type="scientific">Rickenella mellea</name>
    <dbReference type="NCBI Taxonomy" id="50990"/>
    <lineage>
        <taxon>Eukaryota</taxon>
        <taxon>Fungi</taxon>
        <taxon>Dikarya</taxon>
        <taxon>Basidiomycota</taxon>
        <taxon>Agaricomycotina</taxon>
        <taxon>Agaricomycetes</taxon>
        <taxon>Hymenochaetales</taxon>
        <taxon>Rickenellaceae</taxon>
        <taxon>Rickenella</taxon>
    </lineage>
</organism>
<dbReference type="EMBL" id="ML170184">
    <property type="protein sequence ID" value="TDL20985.1"/>
    <property type="molecule type" value="Genomic_DNA"/>
</dbReference>
<proteinExistence type="predicted"/>
<protein>
    <submittedName>
        <fullName evidence="3">Uncharacterized protein</fullName>
    </submittedName>
</protein>
<dbReference type="Proteomes" id="UP000294933">
    <property type="component" value="Unassembled WGS sequence"/>
</dbReference>
<keyword evidence="2" id="KW-0812">Transmembrane</keyword>
<feature type="transmembrane region" description="Helical" evidence="2">
    <location>
        <begin position="69"/>
        <end position="87"/>
    </location>
</feature>
<sequence>MRSSHRHENGPVGNSAQEPWCSLSRSPLNAEHSRFSGLGRPVRKYAAARPLQRFRSESVGWAVQNTTSFFVAITAAPFALTILLVAAHW</sequence>
<keyword evidence="4" id="KW-1185">Reference proteome</keyword>
<feature type="region of interest" description="Disordered" evidence="1">
    <location>
        <begin position="1"/>
        <end position="20"/>
    </location>
</feature>
<evidence type="ECO:0000256" key="1">
    <source>
        <dbReference type="SAM" id="MobiDB-lite"/>
    </source>
</evidence>
<dbReference type="VEuPathDB" id="FungiDB:BD410DRAFT_790353"/>
<name>A0A4Y7Q0Q5_9AGAM</name>
<evidence type="ECO:0000313" key="3">
    <source>
        <dbReference type="EMBL" id="TDL20985.1"/>
    </source>
</evidence>
<dbReference type="AlphaFoldDB" id="A0A4Y7Q0Q5"/>
<evidence type="ECO:0000313" key="4">
    <source>
        <dbReference type="Proteomes" id="UP000294933"/>
    </source>
</evidence>